<dbReference type="AlphaFoldDB" id="A0A6C2C1B2"/>
<sequence length="75" mass="8362">MQRTRYKFENSFGASVIYGPGSFGLELAVIRYNKDGSWDIDYSTDITDDVVGRLTPDELDNLLGRIQALDGGDNE</sequence>
<protein>
    <submittedName>
        <fullName evidence="1">Uncharacterized protein</fullName>
    </submittedName>
</protein>
<keyword evidence="2" id="KW-1185">Reference proteome</keyword>
<dbReference type="Proteomes" id="UP000371977">
    <property type="component" value="Unassembled WGS sequence"/>
</dbReference>
<name>A0A6C2C1B2_9LACO</name>
<proteinExistence type="predicted"/>
<organism evidence="1 2">
    <name type="scientific">Weissella muntiaci</name>
    <dbReference type="NCBI Taxonomy" id="2508881"/>
    <lineage>
        <taxon>Bacteria</taxon>
        <taxon>Bacillati</taxon>
        <taxon>Bacillota</taxon>
        <taxon>Bacilli</taxon>
        <taxon>Lactobacillales</taxon>
        <taxon>Lactobacillaceae</taxon>
        <taxon>Weissella</taxon>
    </lineage>
</organism>
<dbReference type="OrthoDB" id="2362736at2"/>
<accession>A0A6C2C1B2</accession>
<reference evidence="1 2" key="1">
    <citation type="submission" date="2019-01" db="EMBL/GenBank/DDBJ databases">
        <title>Weissella sp. nov., a novel lactic acid bacterium isolated from animal feces.</title>
        <authorList>
            <person name="Wang L.-T."/>
        </authorList>
    </citation>
    <scope>NUCLEOTIDE SEQUENCE [LARGE SCALE GENOMIC DNA]</scope>
    <source>
        <strain evidence="1 2">8H-2</strain>
    </source>
</reference>
<dbReference type="EMBL" id="SDGZ01000029">
    <property type="protein sequence ID" value="TYC47831.1"/>
    <property type="molecule type" value="Genomic_DNA"/>
</dbReference>
<evidence type="ECO:0000313" key="1">
    <source>
        <dbReference type="EMBL" id="TYC47831.1"/>
    </source>
</evidence>
<evidence type="ECO:0000313" key="2">
    <source>
        <dbReference type="Proteomes" id="UP000371977"/>
    </source>
</evidence>
<comment type="caution">
    <text evidence="1">The sequence shown here is derived from an EMBL/GenBank/DDBJ whole genome shotgun (WGS) entry which is preliminary data.</text>
</comment>
<gene>
    <name evidence="1" type="ORF">ESZ50_11090</name>
</gene>